<dbReference type="EMBL" id="NMUH01008127">
    <property type="protein sequence ID" value="MQM18339.1"/>
    <property type="molecule type" value="Genomic_DNA"/>
</dbReference>
<proteinExistence type="predicted"/>
<reference evidence="3" key="1">
    <citation type="submission" date="2017-07" db="EMBL/GenBank/DDBJ databases">
        <title>Taro Niue Genome Assembly and Annotation.</title>
        <authorList>
            <person name="Atibalentja N."/>
            <person name="Keating K."/>
            <person name="Fields C.J."/>
        </authorList>
    </citation>
    <scope>NUCLEOTIDE SEQUENCE</scope>
    <source>
        <strain evidence="3">Niue_2</strain>
        <tissue evidence="3">Leaf</tissue>
    </source>
</reference>
<organism evidence="3 4">
    <name type="scientific">Colocasia esculenta</name>
    <name type="common">Wild taro</name>
    <name type="synonym">Arum esculentum</name>
    <dbReference type="NCBI Taxonomy" id="4460"/>
    <lineage>
        <taxon>Eukaryota</taxon>
        <taxon>Viridiplantae</taxon>
        <taxon>Streptophyta</taxon>
        <taxon>Embryophyta</taxon>
        <taxon>Tracheophyta</taxon>
        <taxon>Spermatophyta</taxon>
        <taxon>Magnoliopsida</taxon>
        <taxon>Liliopsida</taxon>
        <taxon>Araceae</taxon>
        <taxon>Aroideae</taxon>
        <taxon>Colocasieae</taxon>
        <taxon>Colocasia</taxon>
    </lineage>
</organism>
<gene>
    <name evidence="3" type="ORF">Taro_051328</name>
</gene>
<feature type="region of interest" description="Disordered" evidence="1">
    <location>
        <begin position="315"/>
        <end position="339"/>
    </location>
</feature>
<keyword evidence="4" id="KW-1185">Reference proteome</keyword>
<dbReference type="Pfam" id="PF14111">
    <property type="entry name" value="DUF4283"/>
    <property type="match status" value="1"/>
</dbReference>
<protein>
    <recommendedName>
        <fullName evidence="2">DUF4283 domain-containing protein</fullName>
    </recommendedName>
</protein>
<comment type="caution">
    <text evidence="3">The sequence shown here is derived from an EMBL/GenBank/DDBJ whole genome shotgun (WGS) entry which is preliminary data.</text>
</comment>
<dbReference type="PANTHER" id="PTHR31286">
    <property type="entry name" value="GLYCINE-RICH CELL WALL STRUCTURAL PROTEIN 1.8-LIKE"/>
    <property type="match status" value="1"/>
</dbReference>
<dbReference type="InterPro" id="IPR025558">
    <property type="entry name" value="DUF4283"/>
</dbReference>
<feature type="domain" description="DUF4283" evidence="2">
    <location>
        <begin position="395"/>
        <end position="473"/>
    </location>
</feature>
<evidence type="ECO:0000313" key="3">
    <source>
        <dbReference type="EMBL" id="MQM18339.1"/>
    </source>
</evidence>
<dbReference type="OrthoDB" id="1939300at2759"/>
<accession>A0A843XFT4</accession>
<dbReference type="InterPro" id="IPR040256">
    <property type="entry name" value="At4g02000-like"/>
</dbReference>
<sequence>MGVLLGYKSHSPFFVHVFPNSLCSCSCLPLFLAAGGVVGFAKFHNYCNYSCFCSYCNCRYFYLGVNLLLKLLLWQASHQLGRKFFLYWVRLFCQEHAAHSCRQTQSPRTSDCWGLLLSVDSQLIAVDRYPQNQKTELWLLLSVDSHLLAVDTYCPDLGIGFAKFHNYCNYFCFCSCCDCRYFYLGVNLLLKLLSWLASHQLGRKFFLYWVRLFCQEHVRAQLLSKVIQMGVKLKGIMDMTALERLITAMEMLRQDIELYAQAQREAHLLIKEEVLNLTAGALMAGNPLGGPSLVEIPFFVRRDGQPSKGVVLAPSSGPDAVQAAGRGRSSSIARRRSRSRGPIEVASTLKTWASLFSTPSSGESNHALSFIEPILAEDQKIAVCDIEDLEELHGAWDRTIVGYVVDLKTSYMPLSSFIKSRWGVVGFDLHLLENGFFLCKLDSEEDVTRILEGFWSIRGHPMILRRWEQGLKMELESLKNILVWISIHSLLIHLWSKKFISKLCSKVGEPLFMDRLTTKRRLSYARACVMVSFEVDLPDTISYKDLNGSLHLLHISYSRKPRRCGSCGLFGHFHGQCQNNSNFGLKNKVQQIYKRKEHSEISINISNEVISSKVSSQQRESIEPNRFSILNTLANEDMVEEGQIVHEGKEAGSCNEGNDGKKDAIIWNHNGASRMGEEAHWREVQDAMNNLAQSLEQVVPVSLAWFRGFPTTPHVGLRANMHGSLGVYIRSSSAHRADLPTSHSSVFLLLRLLSCCCSTGGVAAGAVGAAAITLGLFIPPLGDYKYFVYMSVDDGVFVPPSDVTWQSIAPDLLKTEMLSLSKTETRSVGASWRPLSPSGIDSTERRQNWAWHTPPLMFARTKGLRALSFIWLRLLLPLISRELGTFSGVLTLSPPLRERKLVGSRDCRDMLVPRHDQLASVKPNAHIPDNNSLVRKMVFIEKTQPWILQGLMSFVLSPPLEERKLVEGRICGDVLVPRHERLASIEPDVQVYDKDSLARVNDGLPELCALAALMLPPLYGDGYVEDCVHQENSAFGFSKA</sequence>
<dbReference type="AlphaFoldDB" id="A0A843XFT4"/>
<evidence type="ECO:0000259" key="2">
    <source>
        <dbReference type="Pfam" id="PF14111"/>
    </source>
</evidence>
<name>A0A843XFT4_COLES</name>
<dbReference type="PANTHER" id="PTHR31286:SF180">
    <property type="entry name" value="OS10G0362600 PROTEIN"/>
    <property type="match status" value="1"/>
</dbReference>
<dbReference type="Proteomes" id="UP000652761">
    <property type="component" value="Unassembled WGS sequence"/>
</dbReference>
<evidence type="ECO:0000256" key="1">
    <source>
        <dbReference type="SAM" id="MobiDB-lite"/>
    </source>
</evidence>
<feature type="compositionally biased region" description="Low complexity" evidence="1">
    <location>
        <begin position="323"/>
        <end position="332"/>
    </location>
</feature>
<evidence type="ECO:0000313" key="4">
    <source>
        <dbReference type="Proteomes" id="UP000652761"/>
    </source>
</evidence>